<evidence type="ECO:0000313" key="2">
    <source>
        <dbReference type="EMBL" id="VYT92527.1"/>
    </source>
</evidence>
<gene>
    <name evidence="1" type="ORF">O8D18_07740</name>
    <name evidence="2" type="ORF">RGLFYP19_00977</name>
</gene>
<dbReference type="EMBL" id="JAPZED010000006">
    <property type="protein sequence ID" value="MCZ7693931.1"/>
    <property type="molecule type" value="Genomic_DNA"/>
</dbReference>
<dbReference type="RefSeq" id="WP_243840516.1">
    <property type="nucleotide sequence ID" value="NZ_CACRUK010000013.1"/>
</dbReference>
<evidence type="ECO:0000313" key="1">
    <source>
        <dbReference type="EMBL" id="MCZ7693931.1"/>
    </source>
</evidence>
<dbReference type="Proteomes" id="UP001148455">
    <property type="component" value="Unassembled WGS sequence"/>
</dbReference>
<reference evidence="2" key="1">
    <citation type="submission" date="2019-11" db="EMBL/GenBank/DDBJ databases">
        <authorList>
            <person name="Feng L."/>
        </authorList>
    </citation>
    <scope>NUCLEOTIDE SEQUENCE</scope>
    <source>
        <strain evidence="2">RgnavusLFYP19</strain>
    </source>
</reference>
<organism evidence="2">
    <name type="scientific">Mediterraneibacter gnavus</name>
    <name type="common">Ruminococcus gnavus</name>
    <dbReference type="NCBI Taxonomy" id="33038"/>
    <lineage>
        <taxon>Bacteria</taxon>
        <taxon>Bacillati</taxon>
        <taxon>Bacillota</taxon>
        <taxon>Clostridia</taxon>
        <taxon>Lachnospirales</taxon>
        <taxon>Lachnospiraceae</taxon>
        <taxon>Mediterraneibacter</taxon>
    </lineage>
</organism>
<reference evidence="1" key="2">
    <citation type="submission" date="2022-12" db="EMBL/GenBank/DDBJ databases">
        <title>Genome of R. gnavus strain RSHDN_123.</title>
        <authorList>
            <person name="Abdugheni R."/>
        </authorList>
    </citation>
    <scope>NUCLEOTIDE SEQUENCE</scope>
    <source>
        <strain evidence="1">RSHDN_123</strain>
    </source>
</reference>
<sequence length="90" mass="10276">MLFDSFEAYDVQETRRVSRAQGRLEGADLSLIRQVCKKIQKQIPIAEIAEMLEEDISVIQPIYNIAVRHAPDYNVDAIFAELHPESSESK</sequence>
<proteinExistence type="predicted"/>
<dbReference type="EMBL" id="CACRUK010000013">
    <property type="protein sequence ID" value="VYT92527.1"/>
    <property type="molecule type" value="Genomic_DNA"/>
</dbReference>
<name>A0A6N3APR0_MEDGN</name>
<accession>A0A6N3APR0</accession>
<protein>
    <submittedName>
        <fullName evidence="2">Uncharacterized protein</fullName>
    </submittedName>
</protein>
<dbReference type="AlphaFoldDB" id="A0A6N3APR0"/>